<evidence type="ECO:0008006" key="3">
    <source>
        <dbReference type="Google" id="ProtNLM"/>
    </source>
</evidence>
<protein>
    <recommendedName>
        <fullName evidence="3">DUF429 domain-containing protein</fullName>
    </recommendedName>
</protein>
<accession>A0AAE4TQD0</accession>
<dbReference type="Proteomes" id="UP001187859">
    <property type="component" value="Unassembled WGS sequence"/>
</dbReference>
<comment type="caution">
    <text evidence="1">The sequence shown here is derived from an EMBL/GenBank/DDBJ whole genome shotgun (WGS) entry which is preliminary data.</text>
</comment>
<reference evidence="1" key="1">
    <citation type="submission" date="2023-05" db="EMBL/GenBank/DDBJ databases">
        <title>Colonisation of extended spectrum b-lactamase- and carbapenemase-producing bacteria on hospital surfaces from low- and middle-income countries.</title>
        <authorList>
            <person name="Nieto-Rosado M."/>
            <person name="Sands K."/>
            <person name="Iregbu K."/>
            <person name="Zahra R."/>
            <person name="Mazarati J.B."/>
            <person name="Mehtar S."/>
            <person name="Barnards-Group B."/>
            <person name="Walsh T.R."/>
        </authorList>
    </citation>
    <scope>NUCLEOTIDE SEQUENCE</scope>
    <source>
        <strain evidence="1">PP-E493</strain>
    </source>
</reference>
<dbReference type="AlphaFoldDB" id="A0AAE4TQD0"/>
<dbReference type="EMBL" id="JASGOQ010000001">
    <property type="protein sequence ID" value="MDV5392109.1"/>
    <property type="molecule type" value="Genomic_DNA"/>
</dbReference>
<sequence length="262" mass="29073">MTAPQAWYIGWDVGAWNCEKNTNSRDALLVLNPQGQLVGKPWRGNLRDTIAAATSYTDWLLIVAKLCQFDNATKAAFTTQSVVMAIDTPLGFSNGLLQLLQGEAVATPFTASCDNPYLYRHTERELFAHGFSPLSAVKDMIGSQATKGLHLLRKFGFTPSPSGVWQLKQSSQNNQNQCQHSALESYPTVLKTSALVAQYIEQLSSQTDFNSWHQDIQDAAYCAIAALLYQQQPNTMATPTEDVTTEGWIYVPKECLTCVRKR</sequence>
<proteinExistence type="predicted"/>
<organism evidence="1 2">
    <name type="scientific">Shewanella xiamenensis</name>
    <dbReference type="NCBI Taxonomy" id="332186"/>
    <lineage>
        <taxon>Bacteria</taxon>
        <taxon>Pseudomonadati</taxon>
        <taxon>Pseudomonadota</taxon>
        <taxon>Gammaproteobacteria</taxon>
        <taxon>Alteromonadales</taxon>
        <taxon>Shewanellaceae</taxon>
        <taxon>Shewanella</taxon>
    </lineage>
</organism>
<evidence type="ECO:0000313" key="2">
    <source>
        <dbReference type="Proteomes" id="UP001187859"/>
    </source>
</evidence>
<evidence type="ECO:0000313" key="1">
    <source>
        <dbReference type="EMBL" id="MDV5392109.1"/>
    </source>
</evidence>
<dbReference type="RefSeq" id="WP_317520493.1">
    <property type="nucleotide sequence ID" value="NZ_JASGOQ010000001.1"/>
</dbReference>
<name>A0AAE4TQD0_9GAMM</name>
<gene>
    <name evidence="1" type="ORF">QM089_18090</name>
</gene>